<feature type="domain" description="Protein kinase" evidence="2">
    <location>
        <begin position="873"/>
        <end position="1194"/>
    </location>
</feature>
<feature type="region of interest" description="Disordered" evidence="1">
    <location>
        <begin position="268"/>
        <end position="298"/>
    </location>
</feature>
<feature type="compositionally biased region" description="Basic and acidic residues" evidence="1">
    <location>
        <begin position="675"/>
        <end position="686"/>
    </location>
</feature>
<feature type="region of interest" description="Disordered" evidence="1">
    <location>
        <begin position="658"/>
        <end position="691"/>
    </location>
</feature>
<dbReference type="SMART" id="SM00355">
    <property type="entry name" value="ZnF_C2H2"/>
    <property type="match status" value="3"/>
</dbReference>
<dbReference type="SUPFAM" id="SSF56112">
    <property type="entry name" value="Protein kinase-like (PK-like)"/>
    <property type="match status" value="1"/>
</dbReference>
<dbReference type="Pfam" id="PF00069">
    <property type="entry name" value="Pkinase"/>
    <property type="match status" value="1"/>
</dbReference>
<accession>A0AAV9HN95</accession>
<dbReference type="PROSITE" id="PS50011">
    <property type="entry name" value="PROTEIN_KINASE_DOM"/>
    <property type="match status" value="1"/>
</dbReference>
<evidence type="ECO:0000259" key="2">
    <source>
        <dbReference type="PROSITE" id="PS50011"/>
    </source>
</evidence>
<proteinExistence type="predicted"/>
<gene>
    <name evidence="3" type="ORF">QBC42DRAFT_287480</name>
</gene>
<dbReference type="AlphaFoldDB" id="A0AAV9HN95"/>
<evidence type="ECO:0000256" key="1">
    <source>
        <dbReference type="SAM" id="MobiDB-lite"/>
    </source>
</evidence>
<feature type="region of interest" description="Disordered" evidence="1">
    <location>
        <begin position="102"/>
        <end position="139"/>
    </location>
</feature>
<sequence length="1279" mass="143701">MERPPSIYGAARSCHSALERCQTIKQLTTNDWAENRLADFNLWASGVGALQPASKKTSLDARLACRADVCSIIVKILQLLQMLLEECESLDNIDNNTNVATYRGHDHDSKESSTETQDPLALWSDSDDTASSSDADVSHIQPPLAPLARAMKDVDLQLEQLACIGLIIRQVGGRSRLQRADRGFDADDHRELHSYLMVLLRTKWAIQEDKLCTPPVLLEHPPPLTAQSGRSRLSTHRNALNPQVSEVQARLIRCNLLRRNRFIYAQKHSRALEPHKPPEPEISEIHQPPVAEPARPRDEVQIPDASPEMIQQLPHSRNQELQRSPSPEPLTDAKGPETIRSINTGTCASGVSNLSASDLTQEVSHSPSTVASRTVMNVDYPAPPEVQDAAIVFKCPCCCQTLPVKYLEKSRWRKHLSKDLWPYTCVLPGCPAPDSLYLTRKSWEQHMSTNHSATEHWCCFACLINPHFTTEELLVQHLRSVHQDTITSNQIAGLKSASRVTIQDKITSCPICDWPDGDSTIGHGELIDHIAKDVHNFSLRALPWAGDEGKPYCNTAAKQAAIENWVSSLPEGLSKTWWKNGAAAIFSFKWHKSVASYRPSSSATTIDTREALDTQETRADREPNYFDDIRNPYFSQQSGSITYSETSSNNTAVRALRSMRQEQDKHSNNNSEPVELGKDSVGEGKPSRGGLNLFKRSNVGSLFRRFREGARISDPNGQEDDTPLSPFWDKPYIEQMVEFETVRQELKKSKSNWDDKLVEYIVRDAKKLFCVSVVTLGNDPDKIVKVMKFFQTHGFLDGDRSTDFAIKRPGKELVEHHSGLTTMELTEKNGSQVFSSAEADRFCYHQWKVLVPVFSSAVINYSFGHQIILPFIRVDAEGLEGGAFSKVYKGVDEKEYFAVKEILPPAQERENIAKIFVNEAEKLKEMSDKNHILRFITSFTKVKLVLIMSYHLVFEWADGGSLQDLYKRHPNPTLTRALVKSMVTQLKHLAIALHAIHDKGIRHGDLRPGNILRFSPTDDDIVGILKLGDWGFVKYYNPAYIARAIEGIKTTSRSGTALYQPPEAEHGYSIAQLSQQYDIWSVGVIILEIIIWLLYGRDGVAQFRYDLKGRSRLELVTCYDVVHDGDNQATSSRLCNTVESWMDHIATLPVCGQYTALGSLLGVVRNKLLVVDLPHEMGYTIREKSLSISPSPFLQNAPKLSSHPDDDWSAFMPLAPATGRARIFENPKSKKNLRATSKKLVQSIELEVLGDDELEDYWLPRQEEGSATLRPIPTFPRQV</sequence>
<dbReference type="PANTHER" id="PTHR35391">
    <property type="entry name" value="C2H2-TYPE DOMAIN-CONTAINING PROTEIN-RELATED"/>
    <property type="match status" value="1"/>
</dbReference>
<dbReference type="Gene3D" id="3.30.200.20">
    <property type="entry name" value="Phosphorylase Kinase, domain 1"/>
    <property type="match status" value="1"/>
</dbReference>
<dbReference type="PANTHER" id="PTHR35391:SF5">
    <property type="entry name" value="DUF6590 DOMAIN-CONTAINING PROTEIN"/>
    <property type="match status" value="1"/>
</dbReference>
<feature type="compositionally biased region" description="Basic and acidic residues" evidence="1">
    <location>
        <begin position="270"/>
        <end position="279"/>
    </location>
</feature>
<comment type="caution">
    <text evidence="3">The sequence shown here is derived from an EMBL/GenBank/DDBJ whole genome shotgun (WGS) entry which is preliminary data.</text>
</comment>
<evidence type="ECO:0000313" key="4">
    <source>
        <dbReference type="Proteomes" id="UP001321749"/>
    </source>
</evidence>
<feature type="compositionally biased region" description="Basic and acidic residues" evidence="1">
    <location>
        <begin position="607"/>
        <end position="629"/>
    </location>
</feature>
<dbReference type="Proteomes" id="UP001321749">
    <property type="component" value="Unassembled WGS sequence"/>
</dbReference>
<evidence type="ECO:0000313" key="3">
    <source>
        <dbReference type="EMBL" id="KAK4461489.1"/>
    </source>
</evidence>
<feature type="compositionally biased region" description="Polar residues" evidence="1">
    <location>
        <begin position="313"/>
        <end position="325"/>
    </location>
</feature>
<dbReference type="Gene3D" id="1.10.510.10">
    <property type="entry name" value="Transferase(Phosphotransferase) domain 1"/>
    <property type="match status" value="1"/>
</dbReference>
<protein>
    <recommendedName>
        <fullName evidence="2">Protein kinase domain-containing protein</fullName>
    </recommendedName>
</protein>
<dbReference type="InterPro" id="IPR011009">
    <property type="entry name" value="Kinase-like_dom_sf"/>
</dbReference>
<reference evidence="3" key="1">
    <citation type="journal article" date="2023" name="Mol. Phylogenet. Evol.">
        <title>Genome-scale phylogeny and comparative genomics of the fungal order Sordariales.</title>
        <authorList>
            <person name="Hensen N."/>
            <person name="Bonometti L."/>
            <person name="Westerberg I."/>
            <person name="Brannstrom I.O."/>
            <person name="Guillou S."/>
            <person name="Cros-Aarteil S."/>
            <person name="Calhoun S."/>
            <person name="Haridas S."/>
            <person name="Kuo A."/>
            <person name="Mondo S."/>
            <person name="Pangilinan J."/>
            <person name="Riley R."/>
            <person name="LaButti K."/>
            <person name="Andreopoulos B."/>
            <person name="Lipzen A."/>
            <person name="Chen C."/>
            <person name="Yan M."/>
            <person name="Daum C."/>
            <person name="Ng V."/>
            <person name="Clum A."/>
            <person name="Steindorff A."/>
            <person name="Ohm R.A."/>
            <person name="Martin F."/>
            <person name="Silar P."/>
            <person name="Natvig D.O."/>
            <person name="Lalanne C."/>
            <person name="Gautier V."/>
            <person name="Ament-Velasquez S.L."/>
            <person name="Kruys A."/>
            <person name="Hutchinson M.I."/>
            <person name="Powell A.J."/>
            <person name="Barry K."/>
            <person name="Miller A.N."/>
            <person name="Grigoriev I.V."/>
            <person name="Debuchy R."/>
            <person name="Gladieux P."/>
            <person name="Hiltunen Thoren M."/>
            <person name="Johannesson H."/>
        </authorList>
    </citation>
    <scope>NUCLEOTIDE SEQUENCE</scope>
    <source>
        <strain evidence="3">PSN324</strain>
    </source>
</reference>
<dbReference type="InterPro" id="IPR000719">
    <property type="entry name" value="Prot_kinase_dom"/>
</dbReference>
<keyword evidence="4" id="KW-1185">Reference proteome</keyword>
<name>A0AAV9HN95_9PEZI</name>
<dbReference type="InterPro" id="IPR013087">
    <property type="entry name" value="Znf_C2H2_type"/>
</dbReference>
<feature type="compositionally biased region" description="Basic and acidic residues" evidence="1">
    <location>
        <begin position="103"/>
        <end position="113"/>
    </location>
</feature>
<dbReference type="EMBL" id="MU864990">
    <property type="protein sequence ID" value="KAK4461489.1"/>
    <property type="molecule type" value="Genomic_DNA"/>
</dbReference>
<organism evidence="3 4">
    <name type="scientific">Cladorrhinum samala</name>
    <dbReference type="NCBI Taxonomy" id="585594"/>
    <lineage>
        <taxon>Eukaryota</taxon>
        <taxon>Fungi</taxon>
        <taxon>Dikarya</taxon>
        <taxon>Ascomycota</taxon>
        <taxon>Pezizomycotina</taxon>
        <taxon>Sordariomycetes</taxon>
        <taxon>Sordariomycetidae</taxon>
        <taxon>Sordariales</taxon>
        <taxon>Podosporaceae</taxon>
        <taxon>Cladorrhinum</taxon>
    </lineage>
</organism>
<dbReference type="GO" id="GO:0005524">
    <property type="term" value="F:ATP binding"/>
    <property type="evidence" value="ECO:0007669"/>
    <property type="project" value="InterPro"/>
</dbReference>
<feature type="region of interest" description="Disordered" evidence="1">
    <location>
        <begin position="313"/>
        <end position="345"/>
    </location>
</feature>
<dbReference type="GO" id="GO:0004672">
    <property type="term" value="F:protein kinase activity"/>
    <property type="evidence" value="ECO:0007669"/>
    <property type="project" value="InterPro"/>
</dbReference>
<reference evidence="3" key="2">
    <citation type="submission" date="2023-06" db="EMBL/GenBank/DDBJ databases">
        <authorList>
            <consortium name="Lawrence Berkeley National Laboratory"/>
            <person name="Mondo S.J."/>
            <person name="Hensen N."/>
            <person name="Bonometti L."/>
            <person name="Westerberg I."/>
            <person name="Brannstrom I.O."/>
            <person name="Guillou S."/>
            <person name="Cros-Aarteil S."/>
            <person name="Calhoun S."/>
            <person name="Haridas S."/>
            <person name="Kuo A."/>
            <person name="Pangilinan J."/>
            <person name="Riley R."/>
            <person name="Labutti K."/>
            <person name="Andreopoulos B."/>
            <person name="Lipzen A."/>
            <person name="Chen C."/>
            <person name="Yanf M."/>
            <person name="Daum C."/>
            <person name="Ng V."/>
            <person name="Clum A."/>
            <person name="Steindorff A."/>
            <person name="Ohm R."/>
            <person name="Martin F."/>
            <person name="Silar P."/>
            <person name="Natvig D."/>
            <person name="Lalanne C."/>
            <person name="Gautier V."/>
            <person name="Ament-Velasquez S.L."/>
            <person name="Kruys A."/>
            <person name="Hutchinson M.I."/>
            <person name="Powell A.J."/>
            <person name="Barry K."/>
            <person name="Miller A.N."/>
            <person name="Grigoriev I.V."/>
            <person name="Debuchy R."/>
            <person name="Gladieux P."/>
            <person name="Thoren M.H."/>
            <person name="Johannesson H."/>
        </authorList>
    </citation>
    <scope>NUCLEOTIDE SEQUENCE</scope>
    <source>
        <strain evidence="3">PSN324</strain>
    </source>
</reference>
<feature type="region of interest" description="Disordered" evidence="1">
    <location>
        <begin position="601"/>
        <end position="629"/>
    </location>
</feature>